<accession>A0A673URK9</accession>
<sequence>MGEAKFHVEYKQGGATEMPQSQISLLRNQDGGDSQLRLVLVGKTGEGKSATGNKVIQQLVNKFGDRYCLFNNRATGAEQEVQRDQLLSLVSQSGDALLRRSPQTFSIYPD</sequence>
<dbReference type="InterPro" id="IPR006703">
    <property type="entry name" value="G_AIG1"/>
</dbReference>
<evidence type="ECO:0000256" key="2">
    <source>
        <dbReference type="ARBA" id="ARBA00022741"/>
    </source>
</evidence>
<dbReference type="InterPro" id="IPR027417">
    <property type="entry name" value="P-loop_NTPase"/>
</dbReference>
<protein>
    <recommendedName>
        <fullName evidence="3">AIG1-type G domain-containing protein</fullName>
    </recommendedName>
</protein>
<evidence type="ECO:0000313" key="4">
    <source>
        <dbReference type="Ensembl" id="ENSSSUP00005023952.1"/>
    </source>
</evidence>
<dbReference type="Gene3D" id="3.40.50.300">
    <property type="entry name" value="P-loop containing nucleotide triphosphate hydrolases"/>
    <property type="match status" value="1"/>
</dbReference>
<proteinExistence type="inferred from homology"/>
<dbReference type="AlphaFoldDB" id="A0A673URK9"/>
<evidence type="ECO:0000313" key="5">
    <source>
        <dbReference type="Proteomes" id="UP000472268"/>
    </source>
</evidence>
<evidence type="ECO:0000256" key="1">
    <source>
        <dbReference type="ARBA" id="ARBA00008535"/>
    </source>
</evidence>
<keyword evidence="5" id="KW-1185">Reference proteome</keyword>
<dbReference type="Ensembl" id="ENSSSUT00005027426.1">
    <property type="protein sequence ID" value="ENSSSUP00005023952.1"/>
    <property type="gene ID" value="ENSSSUG00005015352.1"/>
</dbReference>
<name>A0A673URK9_SURSU</name>
<comment type="similarity">
    <text evidence="1">Belongs to the TRAFAC class TrmE-Era-EngA-EngB-Septin-like GTPase superfamily. AIG1/Toc34/Toc159-like paraseptin GTPase family. IAN subfamily.</text>
</comment>
<evidence type="ECO:0000259" key="3">
    <source>
        <dbReference type="Pfam" id="PF04548"/>
    </source>
</evidence>
<reference evidence="4" key="2">
    <citation type="submission" date="2025-08" db="UniProtKB">
        <authorList>
            <consortium name="Ensembl"/>
        </authorList>
    </citation>
    <scope>IDENTIFICATION</scope>
</reference>
<keyword evidence="2" id="KW-0547">Nucleotide-binding</keyword>
<feature type="domain" description="AIG1-type G" evidence="3">
    <location>
        <begin position="55"/>
        <end position="92"/>
    </location>
</feature>
<dbReference type="Pfam" id="PF04548">
    <property type="entry name" value="AIG1"/>
    <property type="match status" value="1"/>
</dbReference>
<organism evidence="4 5">
    <name type="scientific">Suricata suricatta</name>
    <name type="common">Meerkat</name>
    <dbReference type="NCBI Taxonomy" id="37032"/>
    <lineage>
        <taxon>Eukaryota</taxon>
        <taxon>Metazoa</taxon>
        <taxon>Chordata</taxon>
        <taxon>Craniata</taxon>
        <taxon>Vertebrata</taxon>
        <taxon>Euteleostomi</taxon>
        <taxon>Mammalia</taxon>
        <taxon>Eutheria</taxon>
        <taxon>Laurasiatheria</taxon>
        <taxon>Carnivora</taxon>
        <taxon>Feliformia</taxon>
        <taxon>Herpestidae</taxon>
        <taxon>Suricata</taxon>
    </lineage>
</organism>
<dbReference type="Proteomes" id="UP000472268">
    <property type="component" value="Chromosome 2"/>
</dbReference>
<dbReference type="GO" id="GO:0005525">
    <property type="term" value="F:GTP binding"/>
    <property type="evidence" value="ECO:0007669"/>
    <property type="project" value="InterPro"/>
</dbReference>
<reference evidence="4 5" key="1">
    <citation type="submission" date="2019-05" db="EMBL/GenBank/DDBJ databases">
        <title>A Chromosome-scale Meerkat (S. suricatta) Genome Assembly.</title>
        <authorList>
            <person name="Dudchenko O."/>
            <person name="Lieberman Aiden E."/>
            <person name="Tung J."/>
            <person name="Barreiro L.B."/>
            <person name="Clutton-Brock T.H."/>
        </authorList>
    </citation>
    <scope>NUCLEOTIDE SEQUENCE [LARGE SCALE GENOMIC DNA]</scope>
</reference>
<reference evidence="4" key="3">
    <citation type="submission" date="2025-09" db="UniProtKB">
        <authorList>
            <consortium name="Ensembl"/>
        </authorList>
    </citation>
    <scope>IDENTIFICATION</scope>
</reference>